<dbReference type="InterPro" id="IPR027417">
    <property type="entry name" value="P-loop_NTPase"/>
</dbReference>
<dbReference type="GO" id="GO:0016887">
    <property type="term" value="F:ATP hydrolysis activity"/>
    <property type="evidence" value="ECO:0007669"/>
    <property type="project" value="InterPro"/>
</dbReference>
<proteinExistence type="predicted"/>
<dbReference type="PANTHER" id="PTHR23077">
    <property type="entry name" value="AAA-FAMILY ATPASE"/>
    <property type="match status" value="1"/>
</dbReference>
<keyword evidence="6" id="KW-1185">Reference proteome</keyword>
<keyword evidence="1" id="KW-0547">Nucleotide-binding</keyword>
<dbReference type="InterPro" id="IPR003960">
    <property type="entry name" value="ATPase_AAA_CS"/>
</dbReference>
<protein>
    <recommendedName>
        <fullName evidence="4">AAA+ ATPase domain-containing protein</fullName>
    </recommendedName>
</protein>
<evidence type="ECO:0000256" key="2">
    <source>
        <dbReference type="ARBA" id="ARBA00022840"/>
    </source>
</evidence>
<dbReference type="InterPro" id="IPR003593">
    <property type="entry name" value="AAA+_ATPase"/>
</dbReference>
<dbReference type="Gene3D" id="3.40.50.300">
    <property type="entry name" value="P-loop containing nucleotide triphosphate hydrolases"/>
    <property type="match status" value="2"/>
</dbReference>
<organism evidence="5 6">
    <name type="scientific">Pseudocercospora musae</name>
    <dbReference type="NCBI Taxonomy" id="113226"/>
    <lineage>
        <taxon>Eukaryota</taxon>
        <taxon>Fungi</taxon>
        <taxon>Dikarya</taxon>
        <taxon>Ascomycota</taxon>
        <taxon>Pezizomycotina</taxon>
        <taxon>Dothideomycetes</taxon>
        <taxon>Dothideomycetidae</taxon>
        <taxon>Mycosphaerellales</taxon>
        <taxon>Mycosphaerellaceae</taxon>
        <taxon>Pseudocercospora</taxon>
    </lineage>
</organism>
<gene>
    <name evidence="5" type="ORF">AC579_9814</name>
</gene>
<evidence type="ECO:0000256" key="3">
    <source>
        <dbReference type="ARBA" id="ARBA00023054"/>
    </source>
</evidence>
<evidence type="ECO:0000259" key="4">
    <source>
        <dbReference type="SMART" id="SM00382"/>
    </source>
</evidence>
<name>A0A139IV11_9PEZI</name>
<dbReference type="GO" id="GO:0005737">
    <property type="term" value="C:cytoplasm"/>
    <property type="evidence" value="ECO:0007669"/>
    <property type="project" value="TreeGrafter"/>
</dbReference>
<dbReference type="SMART" id="SM00382">
    <property type="entry name" value="AAA"/>
    <property type="match status" value="2"/>
</dbReference>
<dbReference type="Pfam" id="PF17862">
    <property type="entry name" value="AAA_lid_3"/>
    <property type="match status" value="1"/>
</dbReference>
<comment type="caution">
    <text evidence="5">The sequence shown here is derived from an EMBL/GenBank/DDBJ whole genome shotgun (WGS) entry which is preliminary data.</text>
</comment>
<reference evidence="5 6" key="1">
    <citation type="submission" date="2015-07" db="EMBL/GenBank/DDBJ databases">
        <title>Comparative genomics of the Sigatoka disease complex on banana suggests a link between parallel evolutionary changes in Pseudocercospora fijiensis and Pseudocercospora eumusae and increased virulence on the banana host.</title>
        <authorList>
            <person name="Chang T.-C."/>
            <person name="Salvucci A."/>
            <person name="Crous P.W."/>
            <person name="Stergiopoulos I."/>
        </authorList>
    </citation>
    <scope>NUCLEOTIDE SEQUENCE [LARGE SCALE GENOMIC DNA]</scope>
    <source>
        <strain evidence="5 6">CBS 116634</strain>
    </source>
</reference>
<sequence length="795" mass="86896">MCVLPPRKGGSGNKDKAMAMAEALHVVVRDLPSQTLEGAFRVHVLPDSLQQAHLKVGDICEITSEDGTTGYGIAWRADDRMGSRPKNRPAKMTETFRTACGFQEGSKVTIAATDAKVYRADKIVLTDVTPAAYKLPDHLDLDDGCWRIRIEHLFSQCDAVAPGISFDVLGKRKSRRRYYIDSIEATDAPDASLFSNWDNTQLVISATSATPVSPEAIQNPSVTVMALNGATSNGSEMSLPSTHLLNTDRIGGLLEATQELNFQLRMFLSNLERSNDDTEANRPILIHGYEGTGKSTLLNRLADCAFKKVLRVDKSSLNGGSIAKNQQIIKDIFREAAENRPSLVLMDDLDELAPSDDAAYASTLGRELEAASGSRLMVVAAVRAVADIKNALLKPRRFEVLLELPIPDLAAREQILNVLRKKPVFAKDSISSVIAERTHGFTGTDLTLLCGRANQAAQKRYMRELDELAMARSPTPPAYEQVVHPSTSNQATLSGEPCKDATLEDFESVLLSGAVKPAALRETFTEKPSTSWGDIGGSSQVKESFDRIIGWPLKYKDQMNKIALQPPKGVLLYGPPGCSKTLTAQAVANSYNFNFIAIKGAELISMYVGESERAVREVFRKARAASPCVIFFDEIDSIGSDRDSGTKGLNVLTTLLNEMDGFELLKDVFILAATNKPETLDPALMRPGRFDKHVYLGPPNDVARQEILMIATRNVSLSADISIDTLVAETEGYSGAEIMRISHVAKEAAFKRWIDDRGDVRICSSDFEEALHEVKKGISSDMLAAYEAFASRAEV</sequence>
<dbReference type="Pfam" id="PF00004">
    <property type="entry name" value="AAA"/>
    <property type="match status" value="2"/>
</dbReference>
<feature type="domain" description="AAA+ ATPase" evidence="4">
    <location>
        <begin position="280"/>
        <end position="408"/>
    </location>
</feature>
<dbReference type="SUPFAM" id="SSF52540">
    <property type="entry name" value="P-loop containing nucleoside triphosphate hydrolases"/>
    <property type="match status" value="2"/>
</dbReference>
<dbReference type="STRING" id="113226.A0A139IV11"/>
<evidence type="ECO:0000313" key="5">
    <source>
        <dbReference type="EMBL" id="KXT18589.1"/>
    </source>
</evidence>
<feature type="domain" description="AAA+ ATPase" evidence="4">
    <location>
        <begin position="566"/>
        <end position="700"/>
    </location>
</feature>
<dbReference type="GO" id="GO:0005524">
    <property type="term" value="F:ATP binding"/>
    <property type="evidence" value="ECO:0007669"/>
    <property type="project" value="UniProtKB-KW"/>
</dbReference>
<evidence type="ECO:0000256" key="1">
    <source>
        <dbReference type="ARBA" id="ARBA00022741"/>
    </source>
</evidence>
<dbReference type="Proteomes" id="UP000073492">
    <property type="component" value="Unassembled WGS sequence"/>
</dbReference>
<dbReference type="FunFam" id="3.40.50.300:FF:001025">
    <property type="entry name" value="ATPase family, AAA domain-containing 2B"/>
    <property type="match status" value="1"/>
</dbReference>
<accession>A0A139IV11</accession>
<dbReference type="InterPro" id="IPR003959">
    <property type="entry name" value="ATPase_AAA_core"/>
</dbReference>
<dbReference type="OrthoDB" id="27435at2759"/>
<evidence type="ECO:0000313" key="6">
    <source>
        <dbReference type="Proteomes" id="UP000073492"/>
    </source>
</evidence>
<dbReference type="Gene3D" id="1.10.8.60">
    <property type="match status" value="2"/>
</dbReference>
<keyword evidence="2" id="KW-0067">ATP-binding</keyword>
<dbReference type="EMBL" id="LFZO01000005">
    <property type="protein sequence ID" value="KXT18589.1"/>
    <property type="molecule type" value="Genomic_DNA"/>
</dbReference>
<dbReference type="InterPro" id="IPR041569">
    <property type="entry name" value="AAA_lid_3"/>
</dbReference>
<dbReference type="InterPro" id="IPR050168">
    <property type="entry name" value="AAA_ATPase_domain"/>
</dbReference>
<dbReference type="AlphaFoldDB" id="A0A139IV11"/>
<dbReference type="PANTHER" id="PTHR23077:SF27">
    <property type="entry name" value="ATPASE FAMILY GENE 2 PROTEIN HOMOLOG A"/>
    <property type="match status" value="1"/>
</dbReference>
<dbReference type="PROSITE" id="PS00674">
    <property type="entry name" value="AAA"/>
    <property type="match status" value="1"/>
</dbReference>
<keyword evidence="3" id="KW-0175">Coiled coil</keyword>